<dbReference type="Pfam" id="PF07670">
    <property type="entry name" value="Gate"/>
    <property type="match status" value="2"/>
</dbReference>
<dbReference type="OrthoDB" id="9809127at2"/>
<gene>
    <name evidence="18" type="primary">feoB_3</name>
    <name evidence="18" type="ORF">CPRO_06840</name>
    <name evidence="19" type="ORF">SAMN02745151_00793</name>
</gene>
<accession>A0A110A700</accession>
<dbReference type="PROSITE" id="PS51711">
    <property type="entry name" value="G_FEOB"/>
    <property type="match status" value="1"/>
</dbReference>
<evidence type="ECO:0000313" key="20">
    <source>
        <dbReference type="Proteomes" id="UP000068026"/>
    </source>
</evidence>
<feature type="binding site" evidence="14">
    <location>
        <begin position="112"/>
        <end position="115"/>
    </location>
    <ligand>
        <name>GTP</name>
        <dbReference type="ChEBI" id="CHEBI:37565"/>
        <label>1</label>
    </ligand>
</feature>
<feature type="binding site" evidence="15">
    <location>
        <position position="23"/>
    </location>
    <ligand>
        <name>Mg(2+)</name>
        <dbReference type="ChEBI" id="CHEBI:18420"/>
        <label>2</label>
    </ligand>
</feature>
<dbReference type="InterPro" id="IPR003373">
    <property type="entry name" value="Fe2_transport_prot-B"/>
</dbReference>
<evidence type="ECO:0000256" key="14">
    <source>
        <dbReference type="PIRSR" id="PIRSR603373-1"/>
    </source>
</evidence>
<keyword evidence="11 14" id="KW-0342">GTP-binding</keyword>
<reference evidence="20" key="2">
    <citation type="submission" date="2016-01" db="EMBL/GenBank/DDBJ databases">
        <authorList>
            <person name="Poehlein A."/>
            <person name="Schlien K."/>
            <person name="Gottschalk G."/>
            <person name="Buckel W."/>
            <person name="Daniel R."/>
        </authorList>
    </citation>
    <scope>NUCLEOTIDE SEQUENCE [LARGE SCALE GENOMIC DNA]</scope>
    <source>
        <strain evidence="20">X2</strain>
    </source>
</reference>
<name>A0A110A700_ANAPI</name>
<evidence type="ECO:0000256" key="6">
    <source>
        <dbReference type="ARBA" id="ARBA00022692"/>
    </source>
</evidence>
<feature type="binding site" evidence="14">
    <location>
        <begin position="33"/>
        <end position="37"/>
    </location>
    <ligand>
        <name>GTP</name>
        <dbReference type="ChEBI" id="CHEBI:37565"/>
        <label>1</label>
    </ligand>
</feature>
<evidence type="ECO:0000256" key="1">
    <source>
        <dbReference type="ARBA" id="ARBA00003926"/>
    </source>
</evidence>
<feature type="transmembrane region" description="Helical" evidence="16">
    <location>
        <begin position="243"/>
        <end position="262"/>
    </location>
</feature>
<feature type="binding site" evidence="14">
    <location>
        <begin position="52"/>
        <end position="55"/>
    </location>
    <ligand>
        <name>GTP</name>
        <dbReference type="ChEBI" id="CHEBI:37565"/>
        <label>1</label>
    </ligand>
</feature>
<feature type="domain" description="FeoB-type G" evidence="17">
    <location>
        <begin position="1"/>
        <end position="161"/>
    </location>
</feature>
<evidence type="ECO:0000256" key="4">
    <source>
        <dbReference type="ARBA" id="ARBA00022475"/>
    </source>
</evidence>
<dbReference type="GO" id="GO:0005525">
    <property type="term" value="F:GTP binding"/>
    <property type="evidence" value="ECO:0007669"/>
    <property type="project" value="UniProtKB-KW"/>
</dbReference>
<dbReference type="InterPro" id="IPR027417">
    <property type="entry name" value="P-loop_NTPase"/>
</dbReference>
<feature type="transmembrane region" description="Helical" evidence="16">
    <location>
        <begin position="426"/>
        <end position="446"/>
    </location>
</feature>
<evidence type="ECO:0000259" key="17">
    <source>
        <dbReference type="PROSITE" id="PS51711"/>
    </source>
</evidence>
<dbReference type="RefSeq" id="WP_066047862.1">
    <property type="nucleotide sequence ID" value="NZ_CP014223.1"/>
</dbReference>
<comment type="similarity">
    <text evidence="16">Belongs to the TRAFAC class TrmE-Era-EngA-EngB-Septin-like GTPase superfamily. FeoB GTPase (TC 9.A.8) family.</text>
</comment>
<keyword evidence="12 16" id="KW-0472">Membrane</keyword>
<dbReference type="GO" id="GO:0005886">
    <property type="term" value="C:plasma membrane"/>
    <property type="evidence" value="ECO:0007669"/>
    <property type="project" value="UniProtKB-SubCell"/>
</dbReference>
<organism evidence="19 21">
    <name type="scientific">Anaerotignum propionicum DSM 1682</name>
    <dbReference type="NCBI Taxonomy" id="991789"/>
    <lineage>
        <taxon>Bacteria</taxon>
        <taxon>Bacillati</taxon>
        <taxon>Bacillota</taxon>
        <taxon>Clostridia</taxon>
        <taxon>Lachnospirales</taxon>
        <taxon>Anaerotignaceae</taxon>
        <taxon>Anaerotignum</taxon>
    </lineage>
</organism>
<dbReference type="NCBIfam" id="TIGR00437">
    <property type="entry name" value="feoB"/>
    <property type="match status" value="1"/>
</dbReference>
<evidence type="ECO:0000256" key="10">
    <source>
        <dbReference type="ARBA" id="ARBA00023065"/>
    </source>
</evidence>
<dbReference type="InterPro" id="IPR006073">
    <property type="entry name" value="GTP-bd"/>
</dbReference>
<keyword evidence="8 16" id="KW-1133">Transmembrane helix</keyword>
<evidence type="ECO:0000313" key="18">
    <source>
        <dbReference type="EMBL" id="AMJ40286.1"/>
    </source>
</evidence>
<protein>
    <recommendedName>
        <fullName evidence="13 16">Ferrous iron transport protein B</fullName>
    </recommendedName>
</protein>
<keyword evidence="15" id="KW-0479">Metal-binding</keyword>
<dbReference type="KEGG" id="cpro:CPRO_06840"/>
<evidence type="ECO:0000256" key="2">
    <source>
        <dbReference type="ARBA" id="ARBA00004651"/>
    </source>
</evidence>
<evidence type="ECO:0000256" key="12">
    <source>
        <dbReference type="ARBA" id="ARBA00023136"/>
    </source>
</evidence>
<feature type="binding site" evidence="15">
    <location>
        <position position="20"/>
    </location>
    <ligand>
        <name>Mg(2+)</name>
        <dbReference type="ChEBI" id="CHEBI:18420"/>
        <label>2</label>
    </ligand>
</feature>
<dbReference type="SUPFAM" id="SSF52540">
    <property type="entry name" value="P-loop containing nucleoside triphosphate hydrolases"/>
    <property type="match status" value="1"/>
</dbReference>
<evidence type="ECO:0000256" key="16">
    <source>
        <dbReference type="RuleBase" id="RU362098"/>
    </source>
</evidence>
<reference evidence="19" key="4">
    <citation type="submission" date="2016-11" db="EMBL/GenBank/DDBJ databases">
        <authorList>
            <person name="Varghese N."/>
            <person name="Submissions S."/>
        </authorList>
    </citation>
    <scope>NUCLEOTIDE SEQUENCE</scope>
    <source>
        <strain evidence="19">DSM 1682</strain>
    </source>
</reference>
<keyword evidence="6 16" id="KW-0812">Transmembrane</keyword>
<dbReference type="EMBL" id="CP014223">
    <property type="protein sequence ID" value="AMJ40286.1"/>
    <property type="molecule type" value="Genomic_DNA"/>
</dbReference>
<dbReference type="Proteomes" id="UP000068026">
    <property type="component" value="Chromosome"/>
</dbReference>
<evidence type="ECO:0000256" key="8">
    <source>
        <dbReference type="ARBA" id="ARBA00022989"/>
    </source>
</evidence>
<dbReference type="Pfam" id="PF02421">
    <property type="entry name" value="FeoB_N"/>
    <property type="match status" value="1"/>
</dbReference>
<dbReference type="Gene3D" id="3.40.50.300">
    <property type="entry name" value="P-loop containing nucleotide triphosphate hydrolases"/>
    <property type="match status" value="1"/>
</dbReference>
<evidence type="ECO:0000313" key="21">
    <source>
        <dbReference type="Proteomes" id="UP000184204"/>
    </source>
</evidence>
<evidence type="ECO:0000256" key="9">
    <source>
        <dbReference type="ARBA" id="ARBA00023004"/>
    </source>
</evidence>
<keyword evidence="3 16" id="KW-0813">Transport</keyword>
<feature type="transmembrane region" description="Helical" evidence="16">
    <location>
        <begin position="575"/>
        <end position="599"/>
    </location>
</feature>
<keyword evidence="15" id="KW-0460">Magnesium</keyword>
<dbReference type="PANTHER" id="PTHR43185">
    <property type="entry name" value="FERROUS IRON TRANSPORT PROTEIN B"/>
    <property type="match status" value="1"/>
</dbReference>
<feature type="transmembrane region" description="Helical" evidence="16">
    <location>
        <begin position="399"/>
        <end position="420"/>
    </location>
</feature>
<dbReference type="Pfam" id="PF07664">
    <property type="entry name" value="FeoB_C"/>
    <property type="match status" value="1"/>
</dbReference>
<dbReference type="AlphaFoldDB" id="A0A110A700"/>
<dbReference type="InterPro" id="IPR011640">
    <property type="entry name" value="Fe2_transport_prot_B_C"/>
</dbReference>
<keyword evidence="5 16" id="KW-0410">Iron transport</keyword>
<evidence type="ECO:0000256" key="13">
    <source>
        <dbReference type="NCBIfam" id="TIGR00437"/>
    </source>
</evidence>
<keyword evidence="7 14" id="KW-0547">Nucleotide-binding</keyword>
<feature type="binding site" evidence="15">
    <location>
        <position position="19"/>
    </location>
    <ligand>
        <name>Mg(2+)</name>
        <dbReference type="ChEBI" id="CHEBI:18420"/>
        <label>2</label>
    </ligand>
</feature>
<comment type="subcellular location">
    <subcellularLocation>
        <location evidence="2 16">Cell membrane</location>
        <topology evidence="2 16">Multi-pass membrane protein</topology>
    </subcellularLocation>
</comment>
<feature type="binding site" evidence="15">
    <location>
        <position position="22"/>
    </location>
    <ligand>
        <name>Mg(2+)</name>
        <dbReference type="ChEBI" id="CHEBI:18420"/>
        <label>1</label>
    </ligand>
</feature>
<dbReference type="InterPro" id="IPR011642">
    <property type="entry name" value="Gate_dom"/>
</dbReference>
<evidence type="ECO:0000256" key="7">
    <source>
        <dbReference type="ARBA" id="ARBA00022741"/>
    </source>
</evidence>
<dbReference type="PANTHER" id="PTHR43185:SF1">
    <property type="entry name" value="FE(2+) TRANSPORTER FEOB"/>
    <property type="match status" value="1"/>
</dbReference>
<feature type="transmembrane region" description="Helical" evidence="16">
    <location>
        <begin position="483"/>
        <end position="502"/>
    </location>
</feature>
<proteinExistence type="inferred from homology"/>
<dbReference type="GO" id="GO:0015093">
    <property type="term" value="F:ferrous iron transmembrane transporter activity"/>
    <property type="evidence" value="ECO:0007669"/>
    <property type="project" value="UniProtKB-UniRule"/>
</dbReference>
<dbReference type="EMBL" id="FQUA01000002">
    <property type="protein sequence ID" value="SHE45795.1"/>
    <property type="molecule type" value="Genomic_DNA"/>
</dbReference>
<evidence type="ECO:0000256" key="5">
    <source>
        <dbReference type="ARBA" id="ARBA00022496"/>
    </source>
</evidence>
<keyword evidence="4" id="KW-1003">Cell membrane</keyword>
<evidence type="ECO:0000256" key="15">
    <source>
        <dbReference type="PIRSR" id="PIRSR603373-2"/>
    </source>
</evidence>
<dbReference type="CDD" id="cd01879">
    <property type="entry name" value="FeoB"/>
    <property type="match status" value="1"/>
</dbReference>
<comment type="function">
    <text evidence="1 16">Probable transporter of a GTP-driven Fe(2+) uptake system.</text>
</comment>
<feature type="transmembrane region" description="Helical" evidence="16">
    <location>
        <begin position="611"/>
        <end position="636"/>
    </location>
</feature>
<dbReference type="Proteomes" id="UP000184204">
    <property type="component" value="Unassembled WGS sequence"/>
</dbReference>
<keyword evidence="10" id="KW-0406">Ion transport</keyword>
<dbReference type="InterPro" id="IPR030389">
    <property type="entry name" value="G_FEOB_dom"/>
</dbReference>
<evidence type="ECO:0000256" key="3">
    <source>
        <dbReference type="ARBA" id="ARBA00022448"/>
    </source>
</evidence>
<dbReference type="InterPro" id="IPR050860">
    <property type="entry name" value="FeoB_GTPase"/>
</dbReference>
<dbReference type="PRINTS" id="PR00326">
    <property type="entry name" value="GTP1OBG"/>
</dbReference>
<keyword evidence="9 16" id="KW-0408">Iron</keyword>
<comment type="caution">
    <text evidence="16">Lacks conserved residue(s) required for the propagation of feature annotation.</text>
</comment>
<reference evidence="21" key="3">
    <citation type="submission" date="2016-11" db="EMBL/GenBank/DDBJ databases">
        <authorList>
            <person name="Jaros S."/>
            <person name="Januszkiewicz K."/>
            <person name="Wedrychowicz H."/>
        </authorList>
    </citation>
    <scope>NUCLEOTIDE SEQUENCE [LARGE SCALE GENOMIC DNA]</scope>
    <source>
        <strain evidence="21">DSM 1682</strain>
    </source>
</reference>
<feature type="binding site" evidence="14">
    <location>
        <begin position="8"/>
        <end position="15"/>
    </location>
    <ligand>
        <name>GTP</name>
        <dbReference type="ChEBI" id="CHEBI:37565"/>
        <label>1</label>
    </ligand>
</feature>
<evidence type="ECO:0000313" key="19">
    <source>
        <dbReference type="EMBL" id="SHE45795.1"/>
    </source>
</evidence>
<reference evidence="18 20" key="1">
    <citation type="journal article" date="2016" name="Genome Announc.">
        <title>Complete Genome Sequence of the Amino Acid-Fermenting Clostridium propionicum X2 (DSM 1682).</title>
        <authorList>
            <person name="Poehlein A."/>
            <person name="Schlien K."/>
            <person name="Chowdhury N.P."/>
            <person name="Gottschalk G."/>
            <person name="Buckel W."/>
            <person name="Daniel R."/>
        </authorList>
    </citation>
    <scope>NUCLEOTIDE SEQUENCE [LARGE SCALE GENOMIC DNA]</scope>
    <source>
        <strain evidence="18 20">X2</strain>
    </source>
</reference>
<evidence type="ECO:0000256" key="11">
    <source>
        <dbReference type="ARBA" id="ARBA00023134"/>
    </source>
</evidence>
<dbReference type="GO" id="GO:0046872">
    <property type="term" value="F:metal ion binding"/>
    <property type="evidence" value="ECO:0007669"/>
    <property type="project" value="UniProtKB-KW"/>
</dbReference>
<keyword evidence="20" id="KW-1185">Reference proteome</keyword>
<feature type="transmembrane region" description="Helical" evidence="16">
    <location>
        <begin position="311"/>
        <end position="337"/>
    </location>
</feature>
<sequence length="639" mass="71568">MKKLGLVGNPNCGKSALFNTLTGSDARVGNWPGVTVERKEGIWKKEDFLCIDLPGVYALSPYTPEERVAVQFILEEKPDIILQVVDSTVLERSLFLTTQLLELDIPLVLAFNMMDKAREQGIDIDISKLSKLLEVPIVEISAITGAGQEDMAKCLNMAMEKGRKGETVLQRDKLWQRIEPLLQPFLKRKQGLFLGMRWLEQQEELDWEGEIAAGRYAFSVFYCQQVITQRQKKRDFTEKLDKIFLHHFFGIPIFLLCMAFIFHVTFSLSFLGTGLPSLGVFLKDGATYGIEALRDVVAHFFPQMPYWGRAFLMEGIFGGVGKAVSFLPQILCLFFWLTFLEDSGYMARVAFLLNKPMGELGVSGRAFLPLLTGFGCSVPAMLSVRTLEREDSRRITRLILPFFSCGAKLPLYILLVGLLFPKNGGLVIFSLYVGGILIAFLWAIFLKKKYCKEEAPFIMEMPSYHLPRWNNLSRTLYRRGKEYLTKAATVILGASIIIWLSAHVTPHLHMTLDSSTSILAFLGKGLNPFFIPLGFGGGEDGWKASAAILSGVAAKEAVVSSLGVLGGVEGLFTPISAISFMVFHLLSIPCVAAVSAYWYEEKGWRKLVFALLLWLSTAWITSFFVYQIGSLVFAFFSRL</sequence>